<dbReference type="AlphaFoldDB" id="X1HZQ6"/>
<organism evidence="1">
    <name type="scientific">marine sediment metagenome</name>
    <dbReference type="NCBI Taxonomy" id="412755"/>
    <lineage>
        <taxon>unclassified sequences</taxon>
        <taxon>metagenomes</taxon>
        <taxon>ecological metagenomes</taxon>
    </lineage>
</organism>
<evidence type="ECO:0000313" key="1">
    <source>
        <dbReference type="EMBL" id="GAH59329.1"/>
    </source>
</evidence>
<feature type="non-terminal residue" evidence="1">
    <location>
        <position position="41"/>
    </location>
</feature>
<gene>
    <name evidence="1" type="ORF">S03H2_27214</name>
</gene>
<dbReference type="EMBL" id="BARU01016198">
    <property type="protein sequence ID" value="GAH59329.1"/>
    <property type="molecule type" value="Genomic_DNA"/>
</dbReference>
<comment type="caution">
    <text evidence="1">The sequence shown here is derived from an EMBL/GenBank/DDBJ whole genome shotgun (WGS) entry which is preliminary data.</text>
</comment>
<accession>X1HZQ6</accession>
<name>X1HZQ6_9ZZZZ</name>
<protein>
    <submittedName>
        <fullName evidence="1">Uncharacterized protein</fullName>
    </submittedName>
</protein>
<sequence>VDICKQLGGDVYLSGKDGASYMNFSDNAINMRNYLSFVRQL</sequence>
<proteinExistence type="predicted"/>
<feature type="non-terminal residue" evidence="1">
    <location>
        <position position="1"/>
    </location>
</feature>
<reference evidence="1" key="1">
    <citation type="journal article" date="2014" name="Front. Microbiol.">
        <title>High frequency of phylogenetically diverse reductive dehalogenase-homologous genes in deep subseafloor sedimentary metagenomes.</title>
        <authorList>
            <person name="Kawai M."/>
            <person name="Futagami T."/>
            <person name="Toyoda A."/>
            <person name="Takaki Y."/>
            <person name="Nishi S."/>
            <person name="Hori S."/>
            <person name="Arai W."/>
            <person name="Tsubouchi T."/>
            <person name="Morono Y."/>
            <person name="Uchiyama I."/>
            <person name="Ito T."/>
            <person name="Fujiyama A."/>
            <person name="Inagaki F."/>
            <person name="Takami H."/>
        </authorList>
    </citation>
    <scope>NUCLEOTIDE SEQUENCE</scope>
    <source>
        <strain evidence="1">Expedition CK06-06</strain>
    </source>
</reference>